<dbReference type="EMBL" id="JAPFFL010000003">
    <property type="protein sequence ID" value="KAJ6736737.1"/>
    <property type="molecule type" value="Genomic_DNA"/>
</dbReference>
<gene>
    <name evidence="1" type="ORF">OIU85_018864</name>
</gene>
<name>A0A9Q0ZJL2_SALVM</name>
<dbReference type="PANTHER" id="PTHR31300">
    <property type="entry name" value="LIPASE"/>
    <property type="match status" value="1"/>
</dbReference>
<keyword evidence="2" id="KW-1185">Reference proteome</keyword>
<dbReference type="AlphaFoldDB" id="A0A9Q0ZJL2"/>
<accession>A0A9Q0ZJL2</accession>
<dbReference type="InterPro" id="IPR006873">
    <property type="entry name" value="DUF620"/>
</dbReference>
<dbReference type="Proteomes" id="UP001151529">
    <property type="component" value="Chromosome 5"/>
</dbReference>
<dbReference type="PANTHER" id="PTHR31300:SF9">
    <property type="entry name" value="SPINDLE ASSEMBLY ABNORMAL PROTEIN (DUF620)"/>
    <property type="match status" value="1"/>
</dbReference>
<reference evidence="1" key="1">
    <citation type="submission" date="2022-11" db="EMBL/GenBank/DDBJ databases">
        <authorList>
            <person name="Hyden B.L."/>
            <person name="Feng K."/>
            <person name="Yates T."/>
            <person name="Jawdy S."/>
            <person name="Smart L.B."/>
            <person name="Muchero W."/>
        </authorList>
    </citation>
    <scope>NUCLEOTIDE SEQUENCE</scope>
    <source>
        <tissue evidence="1">Shoot tip</tissue>
    </source>
</reference>
<evidence type="ECO:0000313" key="1">
    <source>
        <dbReference type="EMBL" id="KAJ6736737.1"/>
    </source>
</evidence>
<sequence length="345" mass="39214">MRKLCPNIDKEDGLETVLEIPIPEEMYASMGSNAELRWQNMLAWMRAQTSSKRSQPIIAARINELRFLLYMVGSPLIPLQVQVGHSVHKPVKDCSIQASTAKYIVQQYIAATGGQAALNAVHSMCVTGEVKISASKFHEGDQTINGKSSEETGGFVLWQKDPDLWMLELLVSGLQGDMREQWQDFMEGLDPRSTANLFIDATCIGEKLIKDEDCFILKLETSPAIREAQRGPNYEIIHHTMWGYFSQRSGLLIQFEDSRLIGLRTKHGEDIFWETSTESIMDDYRHVDGVNIAHSGQTLVTVFRYGEQSANHKREMEEKWKIDEVDFNIWGLTTEQFLPPSDLKL</sequence>
<evidence type="ECO:0000313" key="2">
    <source>
        <dbReference type="Proteomes" id="UP001151529"/>
    </source>
</evidence>
<comment type="caution">
    <text evidence="1">The sequence shown here is derived from an EMBL/GenBank/DDBJ whole genome shotgun (WGS) entry which is preliminary data.</text>
</comment>
<organism evidence="1 2">
    <name type="scientific">Salix viminalis</name>
    <name type="common">Common osier</name>
    <name type="synonym">Basket willow</name>
    <dbReference type="NCBI Taxonomy" id="40686"/>
    <lineage>
        <taxon>Eukaryota</taxon>
        <taxon>Viridiplantae</taxon>
        <taxon>Streptophyta</taxon>
        <taxon>Embryophyta</taxon>
        <taxon>Tracheophyta</taxon>
        <taxon>Spermatophyta</taxon>
        <taxon>Magnoliopsida</taxon>
        <taxon>eudicotyledons</taxon>
        <taxon>Gunneridae</taxon>
        <taxon>Pentapetalae</taxon>
        <taxon>rosids</taxon>
        <taxon>fabids</taxon>
        <taxon>Malpighiales</taxon>
        <taxon>Salicaceae</taxon>
        <taxon>Saliceae</taxon>
        <taxon>Salix</taxon>
    </lineage>
</organism>
<proteinExistence type="predicted"/>
<dbReference type="Pfam" id="PF04788">
    <property type="entry name" value="DUF620"/>
    <property type="match status" value="2"/>
</dbReference>
<reference evidence="1" key="2">
    <citation type="journal article" date="2023" name="Int. J. Mol. Sci.">
        <title>De Novo Assembly and Annotation of 11 Diverse Shrub Willow (Salix) Genomes Reveals Novel Gene Organization in Sex-Linked Regions.</title>
        <authorList>
            <person name="Hyden B."/>
            <person name="Feng K."/>
            <person name="Yates T.B."/>
            <person name="Jawdy S."/>
            <person name="Cereghino C."/>
            <person name="Smart L.B."/>
            <person name="Muchero W."/>
        </authorList>
    </citation>
    <scope>NUCLEOTIDE SEQUENCE [LARGE SCALE GENOMIC DNA]</scope>
    <source>
        <tissue evidence="1">Shoot tip</tissue>
    </source>
</reference>
<protein>
    <submittedName>
        <fullName evidence="1">LIPASE</fullName>
    </submittedName>
</protein>
<dbReference type="OrthoDB" id="1065010at2759"/>